<dbReference type="PANTHER" id="PTHR33799">
    <property type="entry name" value="PTS PERMEASE-RELATED-RELATED"/>
    <property type="match status" value="1"/>
</dbReference>
<dbReference type="AlphaFoldDB" id="A0A3R6VG01"/>
<dbReference type="PANTHER" id="PTHR33799:SF1">
    <property type="entry name" value="PTS SYSTEM MANNOSE-SPECIFIC EIIAB COMPONENT-RELATED"/>
    <property type="match status" value="1"/>
</dbReference>
<keyword evidence="7" id="KW-0418">Kinase</keyword>
<evidence type="ECO:0000256" key="1">
    <source>
        <dbReference type="ARBA" id="ARBA00004496"/>
    </source>
</evidence>
<dbReference type="RefSeq" id="WP_118911015.1">
    <property type="nucleotide sequence ID" value="NZ_QOCS01000016.1"/>
</dbReference>
<dbReference type="InterPro" id="IPR036662">
    <property type="entry name" value="PTS_EIIA_man-typ_sf"/>
</dbReference>
<sequence length="134" mass="15246">MRQIILASHGNMAKGMVDTIEMISGKHDNLNAFSMSKKETPDYIYSSIKNTIESFDKEDEVFIFSDIAGGSVNTEAMKFIKYSNVHLISGMNLPIVINCLLSEENDVNYLLSEGRNSLNEIKYTKYNESDMWEE</sequence>
<dbReference type="GO" id="GO:0005737">
    <property type="term" value="C:cytoplasm"/>
    <property type="evidence" value="ECO:0007669"/>
    <property type="project" value="UniProtKB-SubCell"/>
</dbReference>
<reference evidence="9 10" key="1">
    <citation type="submission" date="2018-07" db="EMBL/GenBank/DDBJ databases">
        <title>Genome sequences of six Lactobacillus spp. isolated from bumble bee guts.</title>
        <authorList>
            <person name="Motta E.V.S."/>
            <person name="Moran N.A."/>
        </authorList>
    </citation>
    <scope>NUCLEOTIDE SEQUENCE [LARGE SCALE GENOMIC DNA]</scope>
    <source>
        <strain evidence="9 10">LV-8.1</strain>
    </source>
</reference>
<evidence type="ECO:0000256" key="5">
    <source>
        <dbReference type="ARBA" id="ARBA00022679"/>
    </source>
</evidence>
<dbReference type="EMBL" id="QOCS01000016">
    <property type="protein sequence ID" value="RHW45644.1"/>
    <property type="molecule type" value="Genomic_DNA"/>
</dbReference>
<dbReference type="InterPro" id="IPR051471">
    <property type="entry name" value="Bacterial_PTS_sugar_comp"/>
</dbReference>
<dbReference type="SUPFAM" id="SSF53062">
    <property type="entry name" value="PTS system fructose IIA component-like"/>
    <property type="match status" value="1"/>
</dbReference>
<feature type="domain" description="PTS EIIA type-4" evidence="8">
    <location>
        <begin position="1"/>
        <end position="118"/>
    </location>
</feature>
<evidence type="ECO:0000256" key="6">
    <source>
        <dbReference type="ARBA" id="ARBA00022683"/>
    </source>
</evidence>
<protein>
    <recommendedName>
        <fullName evidence="8">PTS EIIA type-4 domain-containing protein</fullName>
    </recommendedName>
</protein>
<comment type="caution">
    <text evidence="9">The sequence shown here is derived from an EMBL/GenBank/DDBJ whole genome shotgun (WGS) entry which is preliminary data.</text>
</comment>
<dbReference type="Proteomes" id="UP000284822">
    <property type="component" value="Unassembled WGS sequence"/>
</dbReference>
<evidence type="ECO:0000313" key="10">
    <source>
        <dbReference type="Proteomes" id="UP000284822"/>
    </source>
</evidence>
<organism evidence="9 10">
    <name type="scientific">Bombilactobacillus bombi</name>
    <dbReference type="NCBI Taxonomy" id="1303590"/>
    <lineage>
        <taxon>Bacteria</taxon>
        <taxon>Bacillati</taxon>
        <taxon>Bacillota</taxon>
        <taxon>Bacilli</taxon>
        <taxon>Lactobacillales</taxon>
        <taxon>Lactobacillaceae</taxon>
        <taxon>Bombilactobacillus</taxon>
    </lineage>
</organism>
<accession>A0A3R6VG01</accession>
<evidence type="ECO:0000256" key="4">
    <source>
        <dbReference type="ARBA" id="ARBA00022597"/>
    </source>
</evidence>
<evidence type="ECO:0000256" key="2">
    <source>
        <dbReference type="ARBA" id="ARBA00022448"/>
    </source>
</evidence>
<evidence type="ECO:0000313" key="9">
    <source>
        <dbReference type="EMBL" id="RHW45644.1"/>
    </source>
</evidence>
<keyword evidence="5" id="KW-0808">Transferase</keyword>
<dbReference type="GO" id="GO:0009401">
    <property type="term" value="P:phosphoenolpyruvate-dependent sugar phosphotransferase system"/>
    <property type="evidence" value="ECO:0007669"/>
    <property type="project" value="UniProtKB-KW"/>
</dbReference>
<keyword evidence="4" id="KW-0762">Sugar transport</keyword>
<keyword evidence="2" id="KW-0813">Transport</keyword>
<dbReference type="GO" id="GO:0016020">
    <property type="term" value="C:membrane"/>
    <property type="evidence" value="ECO:0007669"/>
    <property type="project" value="InterPro"/>
</dbReference>
<comment type="subcellular location">
    <subcellularLocation>
        <location evidence="1">Cytoplasm</location>
    </subcellularLocation>
</comment>
<dbReference type="InterPro" id="IPR033887">
    <property type="entry name" value="PTS_IIA_man"/>
</dbReference>
<dbReference type="CDD" id="cd00006">
    <property type="entry name" value="PTS_IIA_man"/>
    <property type="match status" value="1"/>
</dbReference>
<evidence type="ECO:0000256" key="3">
    <source>
        <dbReference type="ARBA" id="ARBA00022490"/>
    </source>
</evidence>
<keyword evidence="6" id="KW-0598">Phosphotransferase system</keyword>
<dbReference type="PROSITE" id="PS51096">
    <property type="entry name" value="PTS_EIIA_TYPE_4"/>
    <property type="match status" value="1"/>
</dbReference>
<dbReference type="GO" id="GO:0016301">
    <property type="term" value="F:kinase activity"/>
    <property type="evidence" value="ECO:0007669"/>
    <property type="project" value="UniProtKB-KW"/>
</dbReference>
<evidence type="ECO:0000259" key="8">
    <source>
        <dbReference type="PROSITE" id="PS51096"/>
    </source>
</evidence>
<dbReference type="Pfam" id="PF03610">
    <property type="entry name" value="EIIA-man"/>
    <property type="match status" value="1"/>
</dbReference>
<gene>
    <name evidence="9" type="ORF">DS832_07440</name>
</gene>
<dbReference type="Gene3D" id="3.40.50.510">
    <property type="entry name" value="Phosphotransferase system, mannose-type IIA component"/>
    <property type="match status" value="1"/>
</dbReference>
<dbReference type="InterPro" id="IPR004701">
    <property type="entry name" value="PTS_EIIA_man-typ"/>
</dbReference>
<proteinExistence type="predicted"/>
<keyword evidence="3" id="KW-0963">Cytoplasm</keyword>
<name>A0A3R6VG01_9LACO</name>
<evidence type="ECO:0000256" key="7">
    <source>
        <dbReference type="ARBA" id="ARBA00022777"/>
    </source>
</evidence>